<name>A0AC35FA65_9BILA</name>
<proteinExistence type="predicted"/>
<protein>
    <submittedName>
        <fullName evidence="2">Uncharacterized protein</fullName>
    </submittedName>
</protein>
<evidence type="ECO:0000313" key="2">
    <source>
        <dbReference type="WBParaSite" id="PS1159_v2.g15425.t1"/>
    </source>
</evidence>
<evidence type="ECO:0000313" key="1">
    <source>
        <dbReference type="Proteomes" id="UP000887580"/>
    </source>
</evidence>
<reference evidence="2" key="1">
    <citation type="submission" date="2022-11" db="UniProtKB">
        <authorList>
            <consortium name="WormBaseParasite"/>
        </authorList>
    </citation>
    <scope>IDENTIFICATION</scope>
</reference>
<dbReference type="Proteomes" id="UP000887580">
    <property type="component" value="Unplaced"/>
</dbReference>
<dbReference type="WBParaSite" id="PS1159_v2.g15425.t1">
    <property type="protein sequence ID" value="PS1159_v2.g15425.t1"/>
    <property type="gene ID" value="PS1159_v2.g15425"/>
</dbReference>
<organism evidence="1 2">
    <name type="scientific">Panagrolaimus sp. PS1159</name>
    <dbReference type="NCBI Taxonomy" id="55785"/>
    <lineage>
        <taxon>Eukaryota</taxon>
        <taxon>Metazoa</taxon>
        <taxon>Ecdysozoa</taxon>
        <taxon>Nematoda</taxon>
        <taxon>Chromadorea</taxon>
        <taxon>Rhabditida</taxon>
        <taxon>Tylenchina</taxon>
        <taxon>Panagrolaimomorpha</taxon>
        <taxon>Panagrolaimoidea</taxon>
        <taxon>Panagrolaimidae</taxon>
        <taxon>Panagrolaimus</taxon>
    </lineage>
</organism>
<accession>A0AC35FA65</accession>
<sequence>MKNERVENRPSVRQIVFGDNGRYTTDPEQHFHFCEPISWDELERRQVYRGIVKDVRGKDFSSSQCLGMFNESIANQRFNPEERRRFNRSMPTTRSLKRMLRRAAAPNYPTDFGIDSIPDEIHSMKFNSNKF</sequence>